<evidence type="ECO:0000313" key="2">
    <source>
        <dbReference type="Proteomes" id="UP000485880"/>
    </source>
</evidence>
<gene>
    <name evidence="1" type="ORF">MPC4_110150</name>
</gene>
<protein>
    <submittedName>
        <fullName evidence="1">Uncharacterized protein</fullName>
    </submittedName>
</protein>
<accession>A0A8B6M3J8</accession>
<dbReference type="AlphaFoldDB" id="A0A8B6M3J8"/>
<reference evidence="1 2" key="1">
    <citation type="submission" date="2019-05" db="EMBL/GenBank/DDBJ databases">
        <authorList>
            <person name="Farhan Ul Haque M."/>
        </authorList>
    </citation>
    <scope>NUCLEOTIDE SEQUENCE [LARGE SCALE GENOMIC DNA]</scope>
    <source>
        <strain evidence="1">2</strain>
    </source>
</reference>
<organism evidence="1 2">
    <name type="scientific">Methylocella tundrae</name>
    <dbReference type="NCBI Taxonomy" id="227605"/>
    <lineage>
        <taxon>Bacteria</taxon>
        <taxon>Pseudomonadati</taxon>
        <taxon>Pseudomonadota</taxon>
        <taxon>Alphaproteobacteria</taxon>
        <taxon>Hyphomicrobiales</taxon>
        <taxon>Beijerinckiaceae</taxon>
        <taxon>Methylocella</taxon>
    </lineage>
</organism>
<dbReference type="EMBL" id="CABFMQ020000013">
    <property type="protein sequence ID" value="VTZ48850.1"/>
    <property type="molecule type" value="Genomic_DNA"/>
</dbReference>
<dbReference type="Proteomes" id="UP000485880">
    <property type="component" value="Unassembled WGS sequence"/>
</dbReference>
<evidence type="ECO:0000313" key="1">
    <source>
        <dbReference type="EMBL" id="VTZ48850.1"/>
    </source>
</evidence>
<comment type="caution">
    <text evidence="1">The sequence shown here is derived from an EMBL/GenBank/DDBJ whole genome shotgun (WGS) entry which is preliminary data.</text>
</comment>
<keyword evidence="2" id="KW-1185">Reference proteome</keyword>
<sequence>MGGAYEFRYGTVIFGQLCRFRAEAERIDADCARILFDNLALLARDGDATRTRQAVQEFNRAVLAALDGLPEGPAE</sequence>
<name>A0A8B6M3J8_METTU</name>
<proteinExistence type="predicted"/>